<dbReference type="InterPro" id="IPR057359">
    <property type="entry name" value="YfjL_N"/>
</dbReference>
<sequence>MKTKAKRTTTMRRFALTAALLLILALLLAFDAINGDPLSQQWAIYRAIRYAEKLYPEETFHWDQRTAADGQFFHYVVYVQSDQSRDTNFAVQTRFWLLTDDEIRGKELEPDHVFYVDHRWTTAYRLGDEAAQQAAAYLTVQAPELNFASVYGAKGNTVEIDLCYTEQDGMTPANYVDDLPLDAAFDKALLQKVPSRLCTQILWDAKPTDADMQQVLHTLKQVLENNDMPITYYDITLVPTGDYADHNAYMADVLESGLTPADKIA</sequence>
<dbReference type="EMBL" id="JAGZGG010000003">
    <property type="protein sequence ID" value="MBS5331238.1"/>
    <property type="molecule type" value="Genomic_DNA"/>
</dbReference>
<feature type="domain" description="YfjL-like N-terminal" evidence="1">
    <location>
        <begin position="12"/>
        <end position="94"/>
    </location>
</feature>
<gene>
    <name evidence="2" type="ORF">KHY36_01750</name>
</gene>
<accession>A0A943D906</accession>
<reference evidence="2" key="1">
    <citation type="submission" date="2021-02" db="EMBL/GenBank/DDBJ databases">
        <title>Infant gut strain persistence is associated with maternal origin, phylogeny, and functional potential including surface adhesion and iron acquisition.</title>
        <authorList>
            <person name="Lou Y.C."/>
        </authorList>
    </citation>
    <scope>NUCLEOTIDE SEQUENCE</scope>
    <source>
        <strain evidence="2">L3_101_000M1_dasL3_101_000M1_concoct_87</strain>
    </source>
</reference>
<protein>
    <recommendedName>
        <fullName evidence="1">YfjL-like N-terminal domain-containing protein</fullName>
    </recommendedName>
</protein>
<dbReference type="Pfam" id="PF25425">
    <property type="entry name" value="YfjL_N"/>
    <property type="match status" value="1"/>
</dbReference>
<dbReference type="Proteomes" id="UP000759273">
    <property type="component" value="Unassembled WGS sequence"/>
</dbReference>
<comment type="caution">
    <text evidence="2">The sequence shown here is derived from an EMBL/GenBank/DDBJ whole genome shotgun (WGS) entry which is preliminary data.</text>
</comment>
<proteinExistence type="predicted"/>
<evidence type="ECO:0000313" key="2">
    <source>
        <dbReference type="EMBL" id="MBS5331238.1"/>
    </source>
</evidence>
<dbReference type="AlphaFoldDB" id="A0A943D906"/>
<name>A0A943D906_9FIRM</name>
<evidence type="ECO:0000259" key="1">
    <source>
        <dbReference type="Pfam" id="PF25425"/>
    </source>
</evidence>
<evidence type="ECO:0000313" key="3">
    <source>
        <dbReference type="Proteomes" id="UP000759273"/>
    </source>
</evidence>
<organism evidence="2 3">
    <name type="scientific">Subdoligranulum variabile</name>
    <dbReference type="NCBI Taxonomy" id="214851"/>
    <lineage>
        <taxon>Bacteria</taxon>
        <taxon>Bacillati</taxon>
        <taxon>Bacillota</taxon>
        <taxon>Clostridia</taxon>
        <taxon>Eubacteriales</taxon>
        <taxon>Oscillospiraceae</taxon>
        <taxon>Subdoligranulum</taxon>
    </lineage>
</organism>